<dbReference type="AlphaFoldDB" id="A0A2N0P2Q3"/>
<dbReference type="VEuPathDB" id="FungiDB:RhiirA1_510409"/>
<reference evidence="1 2" key="2">
    <citation type="submission" date="2017-09" db="EMBL/GenBank/DDBJ databases">
        <title>Extensive intraspecific genome diversity in a model arbuscular mycorrhizal fungus.</title>
        <authorList>
            <person name="Chen E.C."/>
            <person name="Morin E."/>
            <person name="Beaudet D."/>
            <person name="Noel J."/>
            <person name="Ndikumana S."/>
            <person name="Charron P."/>
            <person name="St-Onge C."/>
            <person name="Giorgi J."/>
            <person name="Grigoriev I.V."/>
            <person name="Roux C."/>
            <person name="Martin F.M."/>
            <person name="Corradi N."/>
        </authorList>
    </citation>
    <scope>NUCLEOTIDE SEQUENCE [LARGE SCALE GENOMIC DNA]</scope>
    <source>
        <strain evidence="1 2">A5</strain>
    </source>
</reference>
<protein>
    <submittedName>
        <fullName evidence="1">Uncharacterized protein</fullName>
    </submittedName>
</protein>
<name>A0A2N0P2Q3_9GLOM</name>
<evidence type="ECO:0000313" key="2">
    <source>
        <dbReference type="Proteomes" id="UP000232722"/>
    </source>
</evidence>
<sequence length="105" mass="12663">MAYRRTILPLYYNPGLSPCSRTVWFLTGFLFVLDFYKSETGQRIVIYIKKLYNNYSDFCSIRNLKELMEREITWQLISYFLTGYSLKTGVTKYFRKHRLTPEDMV</sequence>
<accession>A0A2N0P2Q3</accession>
<gene>
    <name evidence="1" type="ORF">RhiirA5_457341</name>
</gene>
<proteinExistence type="predicted"/>
<dbReference type="EMBL" id="LLXJ01001702">
    <property type="protein sequence ID" value="PKC01091.1"/>
    <property type="molecule type" value="Genomic_DNA"/>
</dbReference>
<organism evidence="1 2">
    <name type="scientific">Rhizophagus irregularis</name>
    <dbReference type="NCBI Taxonomy" id="588596"/>
    <lineage>
        <taxon>Eukaryota</taxon>
        <taxon>Fungi</taxon>
        <taxon>Fungi incertae sedis</taxon>
        <taxon>Mucoromycota</taxon>
        <taxon>Glomeromycotina</taxon>
        <taxon>Glomeromycetes</taxon>
        <taxon>Glomerales</taxon>
        <taxon>Glomeraceae</taxon>
        <taxon>Rhizophagus</taxon>
    </lineage>
</organism>
<dbReference type="VEuPathDB" id="FungiDB:FUN_009901"/>
<comment type="caution">
    <text evidence="1">The sequence shown here is derived from an EMBL/GenBank/DDBJ whole genome shotgun (WGS) entry which is preliminary data.</text>
</comment>
<reference evidence="1 2" key="1">
    <citation type="submission" date="2016-04" db="EMBL/GenBank/DDBJ databases">
        <title>Genome analyses suggest a sexual origin of heterokaryosis in a supposedly ancient asexual fungus.</title>
        <authorList>
            <person name="Ropars J."/>
            <person name="Sedzielewska K."/>
            <person name="Noel J."/>
            <person name="Charron P."/>
            <person name="Farinelli L."/>
            <person name="Marton T."/>
            <person name="Kruger M."/>
            <person name="Pelin A."/>
            <person name="Brachmann A."/>
            <person name="Corradi N."/>
        </authorList>
    </citation>
    <scope>NUCLEOTIDE SEQUENCE [LARGE SCALE GENOMIC DNA]</scope>
    <source>
        <strain evidence="1 2">A5</strain>
    </source>
</reference>
<evidence type="ECO:0000313" key="1">
    <source>
        <dbReference type="EMBL" id="PKC01091.1"/>
    </source>
</evidence>
<dbReference type="Proteomes" id="UP000232722">
    <property type="component" value="Unassembled WGS sequence"/>
</dbReference>